<dbReference type="SMART" id="SM00388">
    <property type="entry name" value="HisKA"/>
    <property type="match status" value="1"/>
</dbReference>
<dbReference type="EMBL" id="JAGJCB010000003">
    <property type="protein sequence ID" value="MBP0903157.1"/>
    <property type="molecule type" value="Genomic_DNA"/>
</dbReference>
<sequence length="1327" mass="152026">MTNIDNIPYFLKNGGEMGKLIRAKDWSKTPLGDPKDWPASLQTMVSVMLENPFGMYIAWGKEYTQIYNDGYRPILGATKHPHALGISTRETFSEIWHIIESMFDGVMDGNPVGFPDFMLPLDRNGYIEECYFDFAYSPIRTENGEVGGVLVTVIETTNKKRAEEALKERTNQLQFAIEATDLASWTIDPETKEFTGDDRLREWHGLPAGAEFNLENTFSAVIEEDREPLIRALETAIDFSSGGNFDHQYSIINPITKQLRIVRAKGKVSYNQYNQPIKFTGTLQNITKEVIARNKKEENERNLRLMILQAPVGIGIFRGPDYVVEIANTKALEIWGRTEEEILNKSIFDSMPELKNQGIKELLDDVKNTGNRFTTDELMVKLLRNGKLEDVYINFSYEPLFDADGSVNGIMAIGIDVTPHVEARKKIEESEQSVRTLIESAPFPIGVYTGKELRIAFANQSIMDAWGKGNDVEGKLYTDILPELENQQIFEQLHGVLNTGIAFHRKNQRVDLNINGVLKPHYFNYSFTPLLDTSGEVYGVMNTAAEVTELHQAKQKVEESEKRFRDSVEQAPLGIAIFGGNDYKAEMANANYLLLVDKKKNEFIGKPLFETLPEVENLVAPLFADVILTGKPFYSPELPVYLNRNGKMEQAYFNLVYHPLKEENGEISRIMVVATEVTSTVKAKHLLEESERHFKNMVMQSPIPMTILKGKDHVIESANTVMFENVWRKKEKDVIGKSILKVFPELNEQKYPELLNKVYNLGKPHTEKESVAYVMGDDGMRKFYFDFEYKPLIEPEGETSGIMITVNDVTDKVEARQKVEEAEARSRLAAEATDLATWELDINTRSIIHSPRLAVIFGHDESTILTHQKMRDQIHREDIHSIVEKAFDDAMVTGIYNYEARVVKPDNTFCWIRTQGKVFFDDNNKPFKKLGTLRDITKEKLHQQELQESELKFRLLADSMPQHIWTADSYGNLNYFNQSVYDYSGLSPEQVHDNWLQIVHPNDREANIKAWLNSVNTGEDFLFEHRFRRHDGEYRWQLSRAIPQRDKQGEITMWVGTSTDIQAQKMFTNELEDQVLQRTKELNEKNKVLEKMNKELQSFTYISSHDLQEPLRKIQILSTQIVDKESQNLSESGKDKFHRMQKSAHRMQTLIQDLLLYSHTDIQQRKFITINLKTIVDEVEDDLKEDLKVKNATINLGNMCDVNVIHFQFRQLLLNLASNSLKFAKENTSPQINISCETVMGNKVKTVNIVSTKKYCHITFSDNGIGFEPEYNIKIFEVFQRLHGKEKYIGTGIGLAIVKKIVENHNGTITATGELGKGARFDIYIPS</sequence>
<dbReference type="Pfam" id="PF08448">
    <property type="entry name" value="PAS_4"/>
    <property type="match status" value="4"/>
</dbReference>
<feature type="domain" description="PAC" evidence="8">
    <location>
        <begin position="634"/>
        <end position="689"/>
    </location>
</feature>
<dbReference type="Gene3D" id="3.30.565.10">
    <property type="entry name" value="Histidine kinase-like ATPase, C-terminal domain"/>
    <property type="match status" value="1"/>
</dbReference>
<dbReference type="InterPro" id="IPR013656">
    <property type="entry name" value="PAS_4"/>
</dbReference>
<feature type="domain" description="PAC" evidence="8">
    <location>
        <begin position="113"/>
        <end position="168"/>
    </location>
</feature>
<dbReference type="InterPro" id="IPR013655">
    <property type="entry name" value="PAS_fold_3"/>
</dbReference>
<evidence type="ECO:0000313" key="9">
    <source>
        <dbReference type="EMBL" id="MBP0903157.1"/>
    </source>
</evidence>
<dbReference type="NCBIfam" id="TIGR00229">
    <property type="entry name" value="sensory_box"/>
    <property type="match status" value="4"/>
</dbReference>
<dbReference type="PANTHER" id="PTHR43304">
    <property type="entry name" value="PHYTOCHROME-LIKE PROTEIN CPH1"/>
    <property type="match status" value="1"/>
</dbReference>
<dbReference type="CDD" id="cd00130">
    <property type="entry name" value="PAS"/>
    <property type="match status" value="3"/>
</dbReference>
<dbReference type="SUPFAM" id="SSF55874">
    <property type="entry name" value="ATPase domain of HSP90 chaperone/DNA topoisomerase II/histidine kinase"/>
    <property type="match status" value="1"/>
</dbReference>
<dbReference type="SMART" id="SM00086">
    <property type="entry name" value="PAC"/>
    <property type="match status" value="5"/>
</dbReference>
<evidence type="ECO:0000256" key="5">
    <source>
        <dbReference type="ARBA" id="ARBA00022777"/>
    </source>
</evidence>
<dbReference type="InterPro" id="IPR035965">
    <property type="entry name" value="PAS-like_dom_sf"/>
</dbReference>
<dbReference type="InterPro" id="IPR000014">
    <property type="entry name" value="PAS"/>
</dbReference>
<dbReference type="InterPro" id="IPR003661">
    <property type="entry name" value="HisK_dim/P_dom"/>
</dbReference>
<dbReference type="SMART" id="SM00091">
    <property type="entry name" value="PAS"/>
    <property type="match status" value="7"/>
</dbReference>
<reference evidence="9 10" key="1">
    <citation type="submission" date="2021-04" db="EMBL/GenBank/DDBJ databases">
        <title>Mariniflexile gromovii gen. nov., sp. nov., a gliding bacterium isolated from the sea urchin Strongylocentrotus intermedius.</title>
        <authorList>
            <person name="Ko S."/>
            <person name="Le V."/>
            <person name="Ahn C.-Y."/>
            <person name="Oh H.-M."/>
        </authorList>
    </citation>
    <scope>NUCLEOTIDE SEQUENCE [LARGE SCALE GENOMIC DNA]</scope>
    <source>
        <strain evidence="9 10">KCTC 12570</strain>
    </source>
</reference>
<keyword evidence="10" id="KW-1185">Reference proteome</keyword>
<dbReference type="InterPro" id="IPR052162">
    <property type="entry name" value="Sensor_kinase/Photoreceptor"/>
</dbReference>
<evidence type="ECO:0000313" key="10">
    <source>
        <dbReference type="Proteomes" id="UP000670776"/>
    </source>
</evidence>
<evidence type="ECO:0000259" key="8">
    <source>
        <dbReference type="PROSITE" id="PS50113"/>
    </source>
</evidence>
<feature type="domain" description="PAC" evidence="8">
    <location>
        <begin position="767"/>
        <end position="821"/>
    </location>
</feature>
<dbReference type="Pfam" id="PF02518">
    <property type="entry name" value="HATPase_c"/>
    <property type="match status" value="1"/>
</dbReference>
<dbReference type="RefSeq" id="WP_209653218.1">
    <property type="nucleotide sequence ID" value="NZ_JAGJCB010000003.1"/>
</dbReference>
<dbReference type="InterPro" id="IPR000700">
    <property type="entry name" value="PAS-assoc_C"/>
</dbReference>
<dbReference type="InterPro" id="IPR036890">
    <property type="entry name" value="HATPase_C_sf"/>
</dbReference>
<keyword evidence="3" id="KW-0597">Phosphoprotein</keyword>
<evidence type="ECO:0000259" key="7">
    <source>
        <dbReference type="PROSITE" id="PS50112"/>
    </source>
</evidence>
<dbReference type="PRINTS" id="PR00344">
    <property type="entry name" value="BCTRLSENSOR"/>
</dbReference>
<dbReference type="Pfam" id="PF00512">
    <property type="entry name" value="HisKA"/>
    <property type="match status" value="1"/>
</dbReference>
<dbReference type="InterPro" id="IPR004358">
    <property type="entry name" value="Sig_transdc_His_kin-like_C"/>
</dbReference>
<proteinExistence type="predicted"/>
<dbReference type="EC" id="2.7.13.3" evidence="2"/>
<accession>A0ABS4BRK3</accession>
<feature type="domain" description="PAC" evidence="8">
    <location>
        <begin position="1021"/>
        <end position="1073"/>
    </location>
</feature>
<feature type="domain" description="PAC" evidence="8">
    <location>
        <begin position="896"/>
        <end position="948"/>
    </location>
</feature>
<feature type="domain" description="Histidine kinase" evidence="6">
    <location>
        <begin position="1102"/>
        <end position="1327"/>
    </location>
</feature>
<dbReference type="SUPFAM" id="SSF47384">
    <property type="entry name" value="Homodimeric domain of signal transducing histidine kinase"/>
    <property type="match status" value="1"/>
</dbReference>
<comment type="caution">
    <text evidence="9">The sequence shown here is derived from an EMBL/GenBank/DDBJ whole genome shotgun (WGS) entry which is preliminary data.</text>
</comment>
<evidence type="ECO:0000256" key="2">
    <source>
        <dbReference type="ARBA" id="ARBA00012438"/>
    </source>
</evidence>
<dbReference type="Gene3D" id="1.10.287.130">
    <property type="match status" value="1"/>
</dbReference>
<dbReference type="Pfam" id="PF08447">
    <property type="entry name" value="PAS_3"/>
    <property type="match status" value="2"/>
</dbReference>
<evidence type="ECO:0000259" key="6">
    <source>
        <dbReference type="PROSITE" id="PS50109"/>
    </source>
</evidence>
<dbReference type="PROSITE" id="PS50112">
    <property type="entry name" value="PAS"/>
    <property type="match status" value="1"/>
</dbReference>
<comment type="catalytic activity">
    <reaction evidence="1">
        <text>ATP + protein L-histidine = ADP + protein N-phospho-L-histidine.</text>
        <dbReference type="EC" id="2.7.13.3"/>
    </reaction>
</comment>
<dbReference type="SUPFAM" id="SSF55785">
    <property type="entry name" value="PYP-like sensor domain (PAS domain)"/>
    <property type="match status" value="7"/>
</dbReference>
<dbReference type="PROSITE" id="PS50109">
    <property type="entry name" value="HIS_KIN"/>
    <property type="match status" value="1"/>
</dbReference>
<dbReference type="Proteomes" id="UP000670776">
    <property type="component" value="Unassembled WGS sequence"/>
</dbReference>
<dbReference type="PANTHER" id="PTHR43304:SF1">
    <property type="entry name" value="PAC DOMAIN-CONTAINING PROTEIN"/>
    <property type="match status" value="1"/>
</dbReference>
<feature type="domain" description="PAC" evidence="8">
    <location>
        <begin position="505"/>
        <end position="559"/>
    </location>
</feature>
<dbReference type="SMART" id="SM00387">
    <property type="entry name" value="HATPase_c"/>
    <property type="match status" value="1"/>
</dbReference>
<organism evidence="9 10">
    <name type="scientific">Mariniflexile gromovii</name>
    <dbReference type="NCBI Taxonomy" id="362523"/>
    <lineage>
        <taxon>Bacteria</taxon>
        <taxon>Pseudomonadati</taxon>
        <taxon>Bacteroidota</taxon>
        <taxon>Flavobacteriia</taxon>
        <taxon>Flavobacteriales</taxon>
        <taxon>Flavobacteriaceae</taxon>
        <taxon>Mariniflexile</taxon>
    </lineage>
</organism>
<dbReference type="InterPro" id="IPR003594">
    <property type="entry name" value="HATPase_dom"/>
</dbReference>
<keyword evidence="5" id="KW-0418">Kinase</keyword>
<dbReference type="InterPro" id="IPR005467">
    <property type="entry name" value="His_kinase_dom"/>
</dbReference>
<dbReference type="PROSITE" id="PS50113">
    <property type="entry name" value="PAC"/>
    <property type="match status" value="7"/>
</dbReference>
<dbReference type="InterPro" id="IPR036097">
    <property type="entry name" value="HisK_dim/P_sf"/>
</dbReference>
<evidence type="ECO:0000256" key="3">
    <source>
        <dbReference type="ARBA" id="ARBA00022553"/>
    </source>
</evidence>
<gene>
    <name evidence="9" type="ORF">J8H85_04890</name>
</gene>
<evidence type="ECO:0000256" key="4">
    <source>
        <dbReference type="ARBA" id="ARBA00022679"/>
    </source>
</evidence>
<feature type="domain" description="PAC" evidence="8">
    <location>
        <begin position="374"/>
        <end position="429"/>
    </location>
</feature>
<feature type="domain" description="PAS" evidence="7">
    <location>
        <begin position="949"/>
        <end position="1019"/>
    </location>
</feature>
<name>A0ABS4BRK3_9FLAO</name>
<keyword evidence="4" id="KW-0808">Transferase</keyword>
<dbReference type="Gene3D" id="3.30.450.20">
    <property type="entry name" value="PAS domain"/>
    <property type="match status" value="8"/>
</dbReference>
<dbReference type="CDD" id="cd00082">
    <property type="entry name" value="HisKA"/>
    <property type="match status" value="1"/>
</dbReference>
<dbReference type="InterPro" id="IPR001610">
    <property type="entry name" value="PAC"/>
</dbReference>
<evidence type="ECO:0000256" key="1">
    <source>
        <dbReference type="ARBA" id="ARBA00000085"/>
    </source>
</evidence>
<protein>
    <recommendedName>
        <fullName evidence="2">histidine kinase</fullName>
        <ecNumber evidence="2">2.7.13.3</ecNumber>
    </recommendedName>
</protein>